<keyword evidence="2" id="KW-1185">Reference proteome</keyword>
<reference evidence="1 2" key="1">
    <citation type="journal article" date="2021" name="Hortic Res">
        <title>High-quality reference genome and annotation aids understanding of berry development for evergreen blueberry (Vaccinium darrowii).</title>
        <authorList>
            <person name="Yu J."/>
            <person name="Hulse-Kemp A.M."/>
            <person name="Babiker E."/>
            <person name="Staton M."/>
        </authorList>
    </citation>
    <scope>NUCLEOTIDE SEQUENCE [LARGE SCALE GENOMIC DNA]</scope>
    <source>
        <strain evidence="2">cv. NJ 8807/NJ 8810</strain>
        <tissue evidence="1">Young leaf</tissue>
    </source>
</reference>
<comment type="caution">
    <text evidence="1">The sequence shown here is derived from an EMBL/GenBank/DDBJ whole genome shotgun (WGS) entry which is preliminary data.</text>
</comment>
<name>A0ACB7ZC02_9ERIC</name>
<proteinExistence type="predicted"/>
<protein>
    <submittedName>
        <fullName evidence="1">Uncharacterized protein</fullName>
    </submittedName>
</protein>
<gene>
    <name evidence="1" type="ORF">Vadar_018247</name>
</gene>
<organism evidence="1 2">
    <name type="scientific">Vaccinium darrowii</name>
    <dbReference type="NCBI Taxonomy" id="229202"/>
    <lineage>
        <taxon>Eukaryota</taxon>
        <taxon>Viridiplantae</taxon>
        <taxon>Streptophyta</taxon>
        <taxon>Embryophyta</taxon>
        <taxon>Tracheophyta</taxon>
        <taxon>Spermatophyta</taxon>
        <taxon>Magnoliopsida</taxon>
        <taxon>eudicotyledons</taxon>
        <taxon>Gunneridae</taxon>
        <taxon>Pentapetalae</taxon>
        <taxon>asterids</taxon>
        <taxon>Ericales</taxon>
        <taxon>Ericaceae</taxon>
        <taxon>Vaccinioideae</taxon>
        <taxon>Vaccinieae</taxon>
        <taxon>Vaccinium</taxon>
    </lineage>
</organism>
<evidence type="ECO:0000313" key="2">
    <source>
        <dbReference type="Proteomes" id="UP000828048"/>
    </source>
</evidence>
<dbReference type="EMBL" id="CM037162">
    <property type="protein sequence ID" value="KAH7863499.1"/>
    <property type="molecule type" value="Genomic_DNA"/>
</dbReference>
<evidence type="ECO:0000313" key="1">
    <source>
        <dbReference type="EMBL" id="KAH7863499.1"/>
    </source>
</evidence>
<sequence>MSSIQGFVKGCRALMAASSKAAVATKPSAAAAKPKPPSSKKPSKKPPLSSPGPRKLTRPTGILKITPVSPALRQFLGAPEASRTDAVKKIWEYIKLHNLQNPANKKEIYCDDKLKTIFEGKDKVGFLEIGKLLSCHFVKAN</sequence>
<accession>A0ACB7ZC02</accession>
<dbReference type="Proteomes" id="UP000828048">
    <property type="component" value="Chromosome 12"/>
</dbReference>